<protein>
    <submittedName>
        <fullName evidence="2">Uncharacterized protein</fullName>
    </submittedName>
</protein>
<feature type="compositionally biased region" description="Low complexity" evidence="1">
    <location>
        <begin position="237"/>
        <end position="248"/>
    </location>
</feature>
<dbReference type="AlphaFoldDB" id="A0AAJ0B4C7"/>
<evidence type="ECO:0000313" key="2">
    <source>
        <dbReference type="EMBL" id="KAK1751463.1"/>
    </source>
</evidence>
<accession>A0AAJ0B4C7</accession>
<dbReference type="EMBL" id="MU839842">
    <property type="protein sequence ID" value="KAK1751463.1"/>
    <property type="molecule type" value="Genomic_DNA"/>
</dbReference>
<name>A0AAJ0B4C7_9PEZI</name>
<feature type="compositionally biased region" description="Basic and acidic residues" evidence="1">
    <location>
        <begin position="205"/>
        <end position="214"/>
    </location>
</feature>
<organism evidence="2 3">
    <name type="scientific">Echria macrotheca</name>
    <dbReference type="NCBI Taxonomy" id="438768"/>
    <lineage>
        <taxon>Eukaryota</taxon>
        <taxon>Fungi</taxon>
        <taxon>Dikarya</taxon>
        <taxon>Ascomycota</taxon>
        <taxon>Pezizomycotina</taxon>
        <taxon>Sordariomycetes</taxon>
        <taxon>Sordariomycetidae</taxon>
        <taxon>Sordariales</taxon>
        <taxon>Schizotheciaceae</taxon>
        <taxon>Echria</taxon>
    </lineage>
</organism>
<feature type="compositionally biased region" description="Basic residues" evidence="1">
    <location>
        <begin position="251"/>
        <end position="267"/>
    </location>
</feature>
<dbReference type="Proteomes" id="UP001239445">
    <property type="component" value="Unassembled WGS sequence"/>
</dbReference>
<gene>
    <name evidence="2" type="ORF">QBC47DRAFT_417371</name>
</gene>
<evidence type="ECO:0000313" key="3">
    <source>
        <dbReference type="Proteomes" id="UP001239445"/>
    </source>
</evidence>
<feature type="compositionally biased region" description="Polar residues" evidence="1">
    <location>
        <begin position="220"/>
        <end position="231"/>
    </location>
</feature>
<sequence length="267" mass="27818">MVASSPSLPRNLKRTTLITSAIFGGPPTDSPTVSQGSVFHYKDAACSFTQRLTENAAPLLLPDECKPVPSSDILSMSINSLPDCPNYGQPLLVLYDGADCQSVNADPAEVGVVGACQTLKSKSNSGGGVSTAVEIKSAKWTIILARVAVSVISASGNSTVTLSTPTASLKPAGTTCAPSLAGAPVALVPGPKRMDISDPSSLSPDDARDNREENAVPGSSFETRPRSNLQQLDIGRQQQDSSAQQPDPGGHRRSRPGPQRIQKKTSL</sequence>
<comment type="caution">
    <text evidence="2">The sequence shown here is derived from an EMBL/GenBank/DDBJ whole genome shotgun (WGS) entry which is preliminary data.</text>
</comment>
<reference evidence="2" key="1">
    <citation type="submission" date="2023-06" db="EMBL/GenBank/DDBJ databases">
        <title>Genome-scale phylogeny and comparative genomics of the fungal order Sordariales.</title>
        <authorList>
            <consortium name="Lawrence Berkeley National Laboratory"/>
            <person name="Hensen N."/>
            <person name="Bonometti L."/>
            <person name="Westerberg I."/>
            <person name="Brannstrom I.O."/>
            <person name="Guillou S."/>
            <person name="Cros-Aarteil S."/>
            <person name="Calhoun S."/>
            <person name="Haridas S."/>
            <person name="Kuo A."/>
            <person name="Mondo S."/>
            <person name="Pangilinan J."/>
            <person name="Riley R."/>
            <person name="Labutti K."/>
            <person name="Andreopoulos B."/>
            <person name="Lipzen A."/>
            <person name="Chen C."/>
            <person name="Yanf M."/>
            <person name="Daum C."/>
            <person name="Ng V."/>
            <person name="Clum A."/>
            <person name="Steindorff A."/>
            <person name="Ohm R."/>
            <person name="Martin F."/>
            <person name="Silar P."/>
            <person name="Natvig D."/>
            <person name="Lalanne C."/>
            <person name="Gautier V."/>
            <person name="Ament-Velasquez S.L."/>
            <person name="Kruys A."/>
            <person name="Hutchinson M.I."/>
            <person name="Powell A.J."/>
            <person name="Barry K."/>
            <person name="Miller A.N."/>
            <person name="Grigoriev I.V."/>
            <person name="Debuchy R."/>
            <person name="Gladieux P."/>
            <person name="Thoren M.H."/>
            <person name="Johannesson H."/>
        </authorList>
    </citation>
    <scope>NUCLEOTIDE SEQUENCE</scope>
    <source>
        <strain evidence="2">PSN4</strain>
    </source>
</reference>
<proteinExistence type="predicted"/>
<feature type="region of interest" description="Disordered" evidence="1">
    <location>
        <begin position="187"/>
        <end position="267"/>
    </location>
</feature>
<evidence type="ECO:0000256" key="1">
    <source>
        <dbReference type="SAM" id="MobiDB-lite"/>
    </source>
</evidence>
<keyword evidence="3" id="KW-1185">Reference proteome</keyword>